<dbReference type="EMBL" id="CAJOAZ010000513">
    <property type="protein sequence ID" value="CAF3665968.1"/>
    <property type="molecule type" value="Genomic_DNA"/>
</dbReference>
<reference evidence="2" key="1">
    <citation type="submission" date="2021-02" db="EMBL/GenBank/DDBJ databases">
        <authorList>
            <person name="Nowell W R."/>
        </authorList>
    </citation>
    <scope>NUCLEOTIDE SEQUENCE</scope>
</reference>
<gene>
    <name evidence="2" type="ORF">JYZ213_LOCUS3156</name>
    <name evidence="3" type="ORF">OXD698_LOCUS9911</name>
</gene>
<evidence type="ECO:0000313" key="2">
    <source>
        <dbReference type="EMBL" id="CAF0762724.1"/>
    </source>
</evidence>
<dbReference type="Proteomes" id="UP000663844">
    <property type="component" value="Unassembled WGS sequence"/>
</dbReference>
<name>A0A813Q6M2_9BILA</name>
<keyword evidence="1" id="KW-0472">Membrane</keyword>
<keyword evidence="1" id="KW-1133">Transmembrane helix</keyword>
<accession>A0A813Q6M2</accession>
<proteinExistence type="predicted"/>
<dbReference type="AlphaFoldDB" id="A0A813Q6M2"/>
<keyword evidence="1" id="KW-0812">Transmembrane</keyword>
<evidence type="ECO:0000313" key="3">
    <source>
        <dbReference type="EMBL" id="CAF3665968.1"/>
    </source>
</evidence>
<feature type="transmembrane region" description="Helical" evidence="1">
    <location>
        <begin position="108"/>
        <end position="131"/>
    </location>
</feature>
<comment type="caution">
    <text evidence="2">The sequence shown here is derived from an EMBL/GenBank/DDBJ whole genome shotgun (WGS) entry which is preliminary data.</text>
</comment>
<evidence type="ECO:0000313" key="4">
    <source>
        <dbReference type="Proteomes" id="UP000663845"/>
    </source>
</evidence>
<evidence type="ECO:0000256" key="1">
    <source>
        <dbReference type="SAM" id="Phobius"/>
    </source>
</evidence>
<dbReference type="Proteomes" id="UP000663845">
    <property type="component" value="Unassembled WGS sequence"/>
</dbReference>
<dbReference type="EMBL" id="CAJNOG010000017">
    <property type="protein sequence ID" value="CAF0762724.1"/>
    <property type="molecule type" value="Genomic_DNA"/>
</dbReference>
<organism evidence="2 4">
    <name type="scientific">Adineta steineri</name>
    <dbReference type="NCBI Taxonomy" id="433720"/>
    <lineage>
        <taxon>Eukaryota</taxon>
        <taxon>Metazoa</taxon>
        <taxon>Spiralia</taxon>
        <taxon>Gnathifera</taxon>
        <taxon>Rotifera</taxon>
        <taxon>Eurotatoria</taxon>
        <taxon>Bdelloidea</taxon>
        <taxon>Adinetida</taxon>
        <taxon>Adinetidae</taxon>
        <taxon>Adineta</taxon>
    </lineage>
</organism>
<sequence length="293" mass="31956">MKSSIIGWKKQSPNEVYYLPNRQCYPQDSITNFDTPKKIKTNRKKVRFANHSSANKQQAFEDVEQYNSEETIFQDYDSKQTSSTNIIIINELSTTPNKQLCSVREITITFIIIVLIIIVVAIAIGIIFGVVKSSSNTAQTITVYTNSNSSLTTAIMTSSVSIGSQSGAPCSSYTTIDDPTRNVANSGMFGTCDEGPIFNSSNSGAWIRFVGSSGTIIALSPPGSNHCGDYGAIWLNSTLPTTVGTMINGTLCYDVDGGTCYAIDTTQILYCTGSFYIYFLSPVIFCNARYCIT</sequence>
<protein>
    <submittedName>
        <fullName evidence="2">Uncharacterized protein</fullName>
    </submittedName>
</protein>